<dbReference type="RefSeq" id="WP_189563802.1">
    <property type="nucleotide sequence ID" value="NZ_BMXF01000001.1"/>
</dbReference>
<keyword evidence="4" id="KW-1185">Reference proteome</keyword>
<name>A0A8J3G891_9BACT</name>
<evidence type="ECO:0000313" key="3">
    <source>
        <dbReference type="EMBL" id="GHB63110.1"/>
    </source>
</evidence>
<dbReference type="InterPro" id="IPR051049">
    <property type="entry name" value="Dienelactone_hydrolase-like"/>
</dbReference>
<organism evidence="3 4">
    <name type="scientific">Persicitalea jodogahamensis</name>
    <dbReference type="NCBI Taxonomy" id="402147"/>
    <lineage>
        <taxon>Bacteria</taxon>
        <taxon>Pseudomonadati</taxon>
        <taxon>Bacteroidota</taxon>
        <taxon>Cytophagia</taxon>
        <taxon>Cytophagales</taxon>
        <taxon>Spirosomataceae</taxon>
        <taxon>Persicitalea</taxon>
    </lineage>
</organism>
<dbReference type="SUPFAM" id="SSF53474">
    <property type="entry name" value="alpha/beta-Hydrolases"/>
    <property type="match status" value="1"/>
</dbReference>
<dbReference type="PANTHER" id="PTHR46623">
    <property type="entry name" value="CARBOXYMETHYLENEBUTENOLIDASE-RELATED"/>
    <property type="match status" value="1"/>
</dbReference>
<feature type="signal peptide" evidence="1">
    <location>
        <begin position="1"/>
        <end position="22"/>
    </location>
</feature>
<dbReference type="Proteomes" id="UP000598271">
    <property type="component" value="Unassembled WGS sequence"/>
</dbReference>
<dbReference type="Pfam" id="PF01738">
    <property type="entry name" value="DLH"/>
    <property type="match status" value="1"/>
</dbReference>
<protein>
    <recommendedName>
        <fullName evidence="2">Dienelactone hydrolase domain-containing protein</fullName>
    </recommendedName>
</protein>
<accession>A0A8J3G891</accession>
<sequence>MTRFLILFPLMLAGLFNFPALNPNPIESMPAIPICHTPLPLDGMKQFALDPAFQALHLSPLPLDYDGMGEEITFATPDGKDAKGYFIKAKKKSDKWLFVYQEWWGMNDYIRRQADTFYKDLGEDVNVLALDLYDGKVTDNPQEAGKFMMATNNDRLTNIVEGGFTFAGPKAQVANVGWCFGGGWSLQSGLMGGKNTVGTVMYYGMPVQDVERLKTLNGDVLGLFATEERISKEVIEQFDANMKKAGKTLTYKIFPGVHGFANPSNPRYDAEGAKEAYDMALNYLKKRLKV</sequence>
<keyword evidence="1" id="KW-0732">Signal</keyword>
<dbReference type="InterPro" id="IPR029058">
    <property type="entry name" value="AB_hydrolase_fold"/>
</dbReference>
<reference evidence="3 4" key="1">
    <citation type="journal article" date="2014" name="Int. J. Syst. Evol. Microbiol.">
        <title>Complete genome sequence of Corynebacterium casei LMG S-19264T (=DSM 44701T), isolated from a smear-ripened cheese.</title>
        <authorList>
            <consortium name="US DOE Joint Genome Institute (JGI-PGF)"/>
            <person name="Walter F."/>
            <person name="Albersmeier A."/>
            <person name="Kalinowski J."/>
            <person name="Ruckert C."/>
        </authorList>
    </citation>
    <scope>NUCLEOTIDE SEQUENCE [LARGE SCALE GENOMIC DNA]</scope>
    <source>
        <strain evidence="3 4">KCTC 12866</strain>
    </source>
</reference>
<evidence type="ECO:0000256" key="1">
    <source>
        <dbReference type="SAM" id="SignalP"/>
    </source>
</evidence>
<feature type="domain" description="Dienelactone hydrolase" evidence="2">
    <location>
        <begin position="85"/>
        <end position="286"/>
    </location>
</feature>
<evidence type="ECO:0000313" key="4">
    <source>
        <dbReference type="Proteomes" id="UP000598271"/>
    </source>
</evidence>
<comment type="caution">
    <text evidence="3">The sequence shown here is derived from an EMBL/GenBank/DDBJ whole genome shotgun (WGS) entry which is preliminary data.</text>
</comment>
<proteinExistence type="predicted"/>
<gene>
    <name evidence="3" type="ORF">GCM10007390_16180</name>
</gene>
<dbReference type="EMBL" id="BMXF01000001">
    <property type="protein sequence ID" value="GHB63110.1"/>
    <property type="molecule type" value="Genomic_DNA"/>
</dbReference>
<dbReference type="InterPro" id="IPR002925">
    <property type="entry name" value="Dienelactn_hydro"/>
</dbReference>
<dbReference type="GO" id="GO:0016787">
    <property type="term" value="F:hydrolase activity"/>
    <property type="evidence" value="ECO:0007669"/>
    <property type="project" value="InterPro"/>
</dbReference>
<dbReference type="Gene3D" id="3.40.50.1820">
    <property type="entry name" value="alpha/beta hydrolase"/>
    <property type="match status" value="1"/>
</dbReference>
<evidence type="ECO:0000259" key="2">
    <source>
        <dbReference type="Pfam" id="PF01738"/>
    </source>
</evidence>
<dbReference type="PANTHER" id="PTHR46623:SF7">
    <property type="entry name" value="CARBOXYMETHYLENEBUTENOLIDASE"/>
    <property type="match status" value="1"/>
</dbReference>
<dbReference type="AlphaFoldDB" id="A0A8J3G891"/>
<feature type="chain" id="PRO_5035188552" description="Dienelactone hydrolase domain-containing protein" evidence="1">
    <location>
        <begin position="23"/>
        <end position="290"/>
    </location>
</feature>